<dbReference type="OrthoDB" id="1079501at2759"/>
<dbReference type="PANTHER" id="PTHR34282:SF2">
    <property type="entry name" value="DUF3741 DOMAIN-CONTAINING PROTEIN"/>
    <property type="match status" value="1"/>
</dbReference>
<organism evidence="3 4">
    <name type="scientific">Punica granatum</name>
    <name type="common">Pomegranate</name>
    <dbReference type="NCBI Taxonomy" id="22663"/>
    <lineage>
        <taxon>Eukaryota</taxon>
        <taxon>Viridiplantae</taxon>
        <taxon>Streptophyta</taxon>
        <taxon>Embryophyta</taxon>
        <taxon>Tracheophyta</taxon>
        <taxon>Spermatophyta</taxon>
        <taxon>Magnoliopsida</taxon>
        <taxon>eudicotyledons</taxon>
        <taxon>Gunneridae</taxon>
        <taxon>Pentapetalae</taxon>
        <taxon>rosids</taxon>
        <taxon>malvids</taxon>
        <taxon>Myrtales</taxon>
        <taxon>Lythraceae</taxon>
        <taxon>Punica</taxon>
    </lineage>
</organism>
<feature type="compositionally biased region" description="Basic and acidic residues" evidence="1">
    <location>
        <begin position="399"/>
        <end position="426"/>
    </location>
</feature>
<feature type="region of interest" description="Disordered" evidence="1">
    <location>
        <begin position="378"/>
        <end position="567"/>
    </location>
</feature>
<feature type="compositionally biased region" description="Basic and acidic residues" evidence="1">
    <location>
        <begin position="507"/>
        <end position="517"/>
    </location>
</feature>
<feature type="compositionally biased region" description="Basic and acidic residues" evidence="1">
    <location>
        <begin position="487"/>
        <end position="500"/>
    </location>
</feature>
<keyword evidence="3" id="KW-1185">Reference proteome</keyword>
<proteinExistence type="predicted"/>
<feature type="region of interest" description="Disordered" evidence="1">
    <location>
        <begin position="197"/>
        <end position="225"/>
    </location>
</feature>
<protein>
    <submittedName>
        <fullName evidence="4">Uncharacterized protein LOC116196066 isoform X1</fullName>
    </submittedName>
</protein>
<feature type="compositionally biased region" description="Basic and acidic residues" evidence="1">
    <location>
        <begin position="198"/>
        <end position="207"/>
    </location>
</feature>
<feature type="domain" description="DUF4378" evidence="2">
    <location>
        <begin position="681"/>
        <end position="807"/>
    </location>
</feature>
<dbReference type="PANTHER" id="PTHR34282">
    <property type="entry name" value="OS01G0228800 PROTEIN-RELATED"/>
    <property type="match status" value="1"/>
</dbReference>
<dbReference type="AlphaFoldDB" id="A0A6P8CJ73"/>
<reference evidence="4" key="2">
    <citation type="submission" date="2025-08" db="UniProtKB">
        <authorList>
            <consortium name="RefSeq"/>
        </authorList>
    </citation>
    <scope>IDENTIFICATION</scope>
    <source>
        <tissue evidence="4">Leaf</tissue>
    </source>
</reference>
<feature type="compositionally biased region" description="Basic and acidic residues" evidence="1">
    <location>
        <begin position="548"/>
        <end position="559"/>
    </location>
</feature>
<reference evidence="3" key="1">
    <citation type="journal article" date="2020" name="Plant Biotechnol. J.">
        <title>The pomegranate (Punica granatum L.) draft genome dissects genetic divergence between soft- and hard-seeded cultivars.</title>
        <authorList>
            <person name="Luo X."/>
            <person name="Li H."/>
            <person name="Wu Z."/>
            <person name="Yao W."/>
            <person name="Zhao P."/>
            <person name="Cao D."/>
            <person name="Yu H."/>
            <person name="Li K."/>
            <person name="Poudel K."/>
            <person name="Zhao D."/>
            <person name="Zhang F."/>
            <person name="Xia X."/>
            <person name="Chen L."/>
            <person name="Wang Q."/>
            <person name="Jing D."/>
            <person name="Cao S."/>
        </authorList>
    </citation>
    <scope>NUCLEOTIDE SEQUENCE [LARGE SCALE GENOMIC DNA]</scope>
    <source>
        <strain evidence="3">cv. Tunisia</strain>
    </source>
</reference>
<evidence type="ECO:0000259" key="2">
    <source>
        <dbReference type="Pfam" id="PF14309"/>
    </source>
</evidence>
<gene>
    <name evidence="4" type="primary">LOC116196066</name>
</gene>
<sequence length="814" mass="90854">MSFDWALSRLRDMPQDGRRSVGYRPFVTCDDPKGVVECGTIRKSNKCNYRKMEPSSEARVIRPKSSNRAVHRGELGQASFQLLEVSKGAQKLNHMIESWSKGITAEGQPKDLAKDLLKGALDLQESLMVLGKLQAASKYVARLKRKQEKSDNSGLPCDLSHGREFGFGKLDVSPGDESSRKKIDELREAIRSGLARQKQLDQRKFESQLEIPSTSSSQSSSVNYDETIDLGPEKKAKGSNLIAKLMGLEEMSSKRVLRKLQDEKSLQQQKQPEFNIDVAKLKKPEPEVQADEPNRRTLKEVLETMQCKGLLKSNPIRKAPVFYVDDVPPIVLIKPSCGPHFESSGWLEGKEASSSITVMKSLKANEKFPTRRINREVVHDSERIHGKPQPREVAGIASCERRGSTLPKEEITMRQRERNAERDSNKSRHPSPPVKERVKKEKHEMKSGEIEKATKSSRRSLEKAKSKAKSTQQSVDQVKANAPVTVRPEDSRNRMKRDVSPQRTRSSRQDQTKKETSPPEVQRSKKTASNRSCGDLRRSPRKKPPANEPKEPTVAESDKNNAAQVEDGMKINIFCRNDPDKLETGPGNEDTQFTVEIAVASESGVADTETISGMENSPTVLSPSTAELGSETNGQKSDLEGSETGDHIKSLLLSSPSFLSHAEYLSTIILDPPPLLQKPTDADSFSPNERLLIDYANEYIECRTDNASTDSLFIVGLRNPRTRISLDNLLEEILKEIENLSSYCKFASDSLLMDGLYAKLQRDLSLHRGGAVSILWDAGWTKGFCSQDVQHVVKEVEETVLSSLIEETLIGLVQ</sequence>
<feature type="region of interest" description="Disordered" evidence="1">
    <location>
        <begin position="606"/>
        <end position="643"/>
    </location>
</feature>
<name>A0A6P8CJ73_PUNGR</name>
<evidence type="ECO:0000313" key="4">
    <source>
        <dbReference type="RefSeq" id="XP_031381451.1"/>
    </source>
</evidence>
<feature type="compositionally biased region" description="Basic and acidic residues" evidence="1">
    <location>
        <begin position="434"/>
        <end position="465"/>
    </location>
</feature>
<dbReference type="Proteomes" id="UP000515151">
    <property type="component" value="Chromosome 2"/>
</dbReference>
<evidence type="ECO:0000313" key="3">
    <source>
        <dbReference type="Proteomes" id="UP000515151"/>
    </source>
</evidence>
<dbReference type="GeneID" id="116196066"/>
<dbReference type="RefSeq" id="XP_031381451.1">
    <property type="nucleotide sequence ID" value="XM_031525591.1"/>
</dbReference>
<dbReference type="Pfam" id="PF14309">
    <property type="entry name" value="DUF4378"/>
    <property type="match status" value="1"/>
</dbReference>
<evidence type="ECO:0000256" key="1">
    <source>
        <dbReference type="SAM" id="MobiDB-lite"/>
    </source>
</evidence>
<accession>A0A6P8CJ73</accession>
<dbReference type="InterPro" id="IPR025486">
    <property type="entry name" value="DUF4378"/>
</dbReference>
<feature type="compositionally biased region" description="Polar residues" evidence="1">
    <location>
        <begin position="609"/>
        <end position="636"/>
    </location>
</feature>